<dbReference type="EMBL" id="CP007032">
    <property type="protein sequence ID" value="AHF06064.1"/>
    <property type="molecule type" value="Genomic_DNA"/>
</dbReference>
<organism evidence="4 5">
    <name type="scientific">Desulfitobacterium metallireducens DSM 15288</name>
    <dbReference type="NCBI Taxonomy" id="871968"/>
    <lineage>
        <taxon>Bacteria</taxon>
        <taxon>Bacillati</taxon>
        <taxon>Bacillota</taxon>
        <taxon>Clostridia</taxon>
        <taxon>Eubacteriales</taxon>
        <taxon>Desulfitobacteriaceae</taxon>
        <taxon>Desulfitobacterium</taxon>
    </lineage>
</organism>
<keyword evidence="1" id="KW-0472">Membrane</keyword>
<feature type="signal peptide" evidence="2">
    <location>
        <begin position="1"/>
        <end position="24"/>
    </location>
</feature>
<dbReference type="SUPFAM" id="SSF56300">
    <property type="entry name" value="Metallo-dependent phosphatases"/>
    <property type="match status" value="1"/>
</dbReference>
<protein>
    <submittedName>
        <fullName evidence="4">Metallophosphoesterase</fullName>
    </submittedName>
</protein>
<dbReference type="Pfam" id="PF00149">
    <property type="entry name" value="Metallophos"/>
    <property type="match status" value="1"/>
</dbReference>
<dbReference type="RefSeq" id="WP_006717320.1">
    <property type="nucleotide sequence ID" value="NZ_CP007032.1"/>
</dbReference>
<keyword evidence="1" id="KW-0812">Transmembrane</keyword>
<accession>W0EA03</accession>
<dbReference type="eggNOG" id="COG1409">
    <property type="taxonomic scope" value="Bacteria"/>
</dbReference>
<gene>
    <name evidence="4" type="ORF">DESME_02565</name>
</gene>
<reference evidence="4 5" key="1">
    <citation type="submission" date="2013-12" db="EMBL/GenBank/DDBJ databases">
        <authorList>
            <consortium name="DOE Joint Genome Institute"/>
            <person name="Smidt H."/>
            <person name="Huntemann M."/>
            <person name="Han J."/>
            <person name="Chen A."/>
            <person name="Kyrpides N."/>
            <person name="Mavromatis K."/>
            <person name="Markowitz V."/>
            <person name="Palaniappan K."/>
            <person name="Ivanova N."/>
            <person name="Schaumberg A."/>
            <person name="Pati A."/>
            <person name="Liolios K."/>
            <person name="Nordberg H.P."/>
            <person name="Cantor M.N."/>
            <person name="Hua S.X."/>
            <person name="Woyke T."/>
        </authorList>
    </citation>
    <scope>NUCLEOTIDE SEQUENCE [LARGE SCALE GENOMIC DNA]</scope>
    <source>
        <strain evidence="5">DSM 15288</strain>
    </source>
</reference>
<feature type="domain" description="Calcineurin-like phosphoesterase" evidence="3">
    <location>
        <begin position="163"/>
        <end position="371"/>
    </location>
</feature>
<name>W0EA03_9FIRM</name>
<evidence type="ECO:0000259" key="3">
    <source>
        <dbReference type="Pfam" id="PF00149"/>
    </source>
</evidence>
<dbReference type="PANTHER" id="PTHR43143:SF1">
    <property type="entry name" value="SERINE_THREONINE-PROTEIN PHOSPHATASE CPPED1"/>
    <property type="match status" value="1"/>
</dbReference>
<feature type="chain" id="PRO_5004788528" evidence="2">
    <location>
        <begin position="25"/>
        <end position="498"/>
    </location>
</feature>
<dbReference type="OrthoDB" id="9809781at2"/>
<dbReference type="HOGENOM" id="CLU_561097_0_0_9"/>
<dbReference type="Gene3D" id="3.60.21.10">
    <property type="match status" value="1"/>
</dbReference>
<dbReference type="STRING" id="871968.DESME_02565"/>
<dbReference type="InterPro" id="IPR051918">
    <property type="entry name" value="STPP_CPPED1"/>
</dbReference>
<keyword evidence="1" id="KW-1133">Transmembrane helix</keyword>
<feature type="transmembrane region" description="Helical" evidence="1">
    <location>
        <begin position="444"/>
        <end position="467"/>
    </location>
</feature>
<proteinExistence type="predicted"/>
<keyword evidence="5" id="KW-1185">Reference proteome</keyword>
<evidence type="ECO:0000313" key="5">
    <source>
        <dbReference type="Proteomes" id="UP000010847"/>
    </source>
</evidence>
<dbReference type="GO" id="GO:0016787">
    <property type="term" value="F:hydrolase activity"/>
    <property type="evidence" value="ECO:0007669"/>
    <property type="project" value="InterPro"/>
</dbReference>
<evidence type="ECO:0000256" key="2">
    <source>
        <dbReference type="SAM" id="SignalP"/>
    </source>
</evidence>
<sequence>MKIKKIMNIAVISLCLCLATGVGAFIYNAEGSYKINNDFVSVPLQFNPDDSSSTYQMNKAEVTVYGGFVKGIQKDKDGTESLVIRALSPLPSLEIKGNTTDNISLRLENINPDFYAKSIVTNNLPSAKVTVNTLQLSVALDVGKIINIDPIQPAGTDSTGKYKYVILGDNRDGYDTFAQIIQQANGLDPVFVIDNGDLVFSGKPNQYRLFDKTVGNISTTFCTTLGNHDIRGNGRDSYTTLYGPAYYSFDFANSHFVFLDSSPGWAEKQAISDEQYTWLENDLKKAQGKRIFVISHIPPQDPRSGVTKNEIPNYVDEVKDNGNWLEQKLNNYSETKSMNHGFQDSEEAAKFENLMSTYHVDTVYLSHIHSYLEYTKDGVRYLITGGAGAELLTENSYYHYMIAKMGDVKTTTIVELPSPANNYLARYGATIQLFANAMYEENPVAVVFLMAGIVLLLLLLIIKIYLWKSQPFNNLGRWLLDTGKYAVKRFKELFGNKG</sequence>
<evidence type="ECO:0000256" key="1">
    <source>
        <dbReference type="SAM" id="Phobius"/>
    </source>
</evidence>
<dbReference type="AlphaFoldDB" id="W0EA03"/>
<keyword evidence="2" id="KW-0732">Signal</keyword>
<dbReference type="KEGG" id="dmt:DESME_02565"/>
<dbReference type="InterPro" id="IPR004843">
    <property type="entry name" value="Calcineurin-like_PHP"/>
</dbReference>
<dbReference type="Proteomes" id="UP000010847">
    <property type="component" value="Chromosome"/>
</dbReference>
<evidence type="ECO:0000313" key="4">
    <source>
        <dbReference type="EMBL" id="AHF06064.1"/>
    </source>
</evidence>
<dbReference type="PANTHER" id="PTHR43143">
    <property type="entry name" value="METALLOPHOSPHOESTERASE, CALCINEURIN SUPERFAMILY"/>
    <property type="match status" value="1"/>
</dbReference>
<dbReference type="InterPro" id="IPR029052">
    <property type="entry name" value="Metallo-depent_PP-like"/>
</dbReference>